<dbReference type="Proteomes" id="UP000176689">
    <property type="component" value="Unassembled WGS sequence"/>
</dbReference>
<feature type="domain" description="HTH arsR-type" evidence="4">
    <location>
        <begin position="3"/>
        <end position="93"/>
    </location>
</feature>
<dbReference type="SMART" id="SM00418">
    <property type="entry name" value="HTH_ARSR"/>
    <property type="match status" value="1"/>
</dbReference>
<evidence type="ECO:0000313" key="6">
    <source>
        <dbReference type="Proteomes" id="UP000176689"/>
    </source>
</evidence>
<name>A0A1F6E6U9_9BACT</name>
<gene>
    <name evidence="5" type="ORF">A3F27_01435</name>
</gene>
<dbReference type="PRINTS" id="PR00778">
    <property type="entry name" value="HTHARSR"/>
</dbReference>
<dbReference type="AlphaFoldDB" id="A0A1F6E6U9"/>
<dbReference type="Pfam" id="PF12840">
    <property type="entry name" value="HTH_20"/>
    <property type="match status" value="1"/>
</dbReference>
<evidence type="ECO:0000259" key="4">
    <source>
        <dbReference type="PROSITE" id="PS50987"/>
    </source>
</evidence>
<dbReference type="InterPro" id="IPR051011">
    <property type="entry name" value="Metal_resp_trans_reg"/>
</dbReference>
<organism evidence="5 6">
    <name type="scientific">Candidatus Kaiserbacteria bacterium RIFCSPHIGHO2_12_FULL_53_13</name>
    <dbReference type="NCBI Taxonomy" id="1798502"/>
    <lineage>
        <taxon>Bacteria</taxon>
        <taxon>Candidatus Kaiseribacteriota</taxon>
    </lineage>
</organism>
<dbReference type="CDD" id="cd00090">
    <property type="entry name" value="HTH_ARSR"/>
    <property type="match status" value="1"/>
</dbReference>
<protein>
    <recommendedName>
        <fullName evidence="4">HTH arsR-type domain-containing protein</fullName>
    </recommendedName>
</protein>
<dbReference type="EMBL" id="MFLP01000034">
    <property type="protein sequence ID" value="OGG69307.1"/>
    <property type="molecule type" value="Genomic_DNA"/>
</dbReference>
<keyword evidence="3" id="KW-0804">Transcription</keyword>
<evidence type="ECO:0000313" key="5">
    <source>
        <dbReference type="EMBL" id="OGG69307.1"/>
    </source>
</evidence>
<accession>A0A1F6E6U9</accession>
<evidence type="ECO:0000256" key="2">
    <source>
        <dbReference type="ARBA" id="ARBA00023125"/>
    </source>
</evidence>
<dbReference type="GO" id="GO:0003677">
    <property type="term" value="F:DNA binding"/>
    <property type="evidence" value="ECO:0007669"/>
    <property type="project" value="UniProtKB-KW"/>
</dbReference>
<evidence type="ECO:0000256" key="3">
    <source>
        <dbReference type="ARBA" id="ARBA00023163"/>
    </source>
</evidence>
<evidence type="ECO:0000256" key="1">
    <source>
        <dbReference type="ARBA" id="ARBA00023015"/>
    </source>
</evidence>
<proteinExistence type="predicted"/>
<dbReference type="InterPro" id="IPR036390">
    <property type="entry name" value="WH_DNA-bd_sf"/>
</dbReference>
<dbReference type="GO" id="GO:0003700">
    <property type="term" value="F:DNA-binding transcription factor activity"/>
    <property type="evidence" value="ECO:0007669"/>
    <property type="project" value="InterPro"/>
</dbReference>
<dbReference type="PROSITE" id="PS50987">
    <property type="entry name" value="HTH_ARSR_2"/>
    <property type="match status" value="1"/>
</dbReference>
<reference evidence="5 6" key="1">
    <citation type="journal article" date="2016" name="Nat. Commun.">
        <title>Thousands of microbial genomes shed light on interconnected biogeochemical processes in an aquifer system.</title>
        <authorList>
            <person name="Anantharaman K."/>
            <person name="Brown C.T."/>
            <person name="Hug L.A."/>
            <person name="Sharon I."/>
            <person name="Castelle C.J."/>
            <person name="Probst A.J."/>
            <person name="Thomas B.C."/>
            <person name="Singh A."/>
            <person name="Wilkins M.J."/>
            <person name="Karaoz U."/>
            <person name="Brodie E.L."/>
            <person name="Williams K.H."/>
            <person name="Hubbard S.S."/>
            <person name="Banfield J.F."/>
        </authorList>
    </citation>
    <scope>NUCLEOTIDE SEQUENCE [LARGE SCALE GENOMIC DNA]</scope>
</reference>
<dbReference type="InterPro" id="IPR011991">
    <property type="entry name" value="ArsR-like_HTH"/>
</dbReference>
<sequence length="93" mass="10725">MTNVSSEYRRLERIVKGFANHRRLQILDLLKREPELSVEDISERLGIGYENASDHVRKLAIAGLVLKRNEGSSVRHKLTPRAESILVFCKRLQ</sequence>
<dbReference type="SUPFAM" id="SSF46785">
    <property type="entry name" value="Winged helix' DNA-binding domain"/>
    <property type="match status" value="1"/>
</dbReference>
<dbReference type="InterPro" id="IPR001845">
    <property type="entry name" value="HTH_ArsR_DNA-bd_dom"/>
</dbReference>
<dbReference type="PANTHER" id="PTHR43132">
    <property type="entry name" value="ARSENICAL RESISTANCE OPERON REPRESSOR ARSR-RELATED"/>
    <property type="match status" value="1"/>
</dbReference>
<keyword evidence="2" id="KW-0238">DNA-binding</keyword>
<keyword evidence="1" id="KW-0805">Transcription regulation</keyword>
<dbReference type="Gene3D" id="1.10.10.10">
    <property type="entry name" value="Winged helix-like DNA-binding domain superfamily/Winged helix DNA-binding domain"/>
    <property type="match status" value="1"/>
</dbReference>
<comment type="caution">
    <text evidence="5">The sequence shown here is derived from an EMBL/GenBank/DDBJ whole genome shotgun (WGS) entry which is preliminary data.</text>
</comment>
<dbReference type="InterPro" id="IPR036388">
    <property type="entry name" value="WH-like_DNA-bd_sf"/>
</dbReference>
<dbReference type="PANTHER" id="PTHR43132:SF6">
    <property type="entry name" value="HTH-TYPE TRANSCRIPTIONAL REPRESSOR CZRA"/>
    <property type="match status" value="1"/>
</dbReference>